<reference evidence="2 3" key="1">
    <citation type="journal article" date="2023" name="Plants (Basel)">
        <title>Bridging the Gap: Combining Genomics and Transcriptomics Approaches to Understand Stylosanthes scabra, an Orphan Legume from the Brazilian Caatinga.</title>
        <authorList>
            <person name="Ferreira-Neto J.R.C."/>
            <person name="da Silva M.D."/>
            <person name="Binneck E."/>
            <person name="de Melo N.F."/>
            <person name="da Silva R.H."/>
            <person name="de Melo A.L.T.M."/>
            <person name="Pandolfi V."/>
            <person name="Bustamante F.O."/>
            <person name="Brasileiro-Vidal A.C."/>
            <person name="Benko-Iseppon A.M."/>
        </authorList>
    </citation>
    <scope>NUCLEOTIDE SEQUENCE [LARGE SCALE GENOMIC DNA]</scope>
    <source>
        <tissue evidence="2">Leaves</tissue>
    </source>
</reference>
<name>A0ABU6TX16_9FABA</name>
<sequence>MASSSNVSRKIRGKAVVVDEEFDAYMFKTAFHQQFYNSYVASKDIIPDTKFNLEEGEFLEIQQQMELRGWKRLAKPKLKVSQSIIREFYANARINKDSDEDQPYFQTFVRGEVLTKSWKMLFKIYVCKDQLGYWGQEIIHCTSGAVTYAHSREVGMNLSSITYCQPLISEVTMKKAVLIHCIIHGQIVRVERIIAEAIIEIVKDLHTTRHPLAFPNVIARLYEGAKVDY</sequence>
<comment type="caution">
    <text evidence="2">The sequence shown here is derived from an EMBL/GenBank/DDBJ whole genome shotgun (WGS) entry which is preliminary data.</text>
</comment>
<feature type="domain" description="Putative plant transposon protein" evidence="1">
    <location>
        <begin position="68"/>
        <end position="228"/>
    </location>
</feature>
<dbReference type="EMBL" id="JASCZI010092970">
    <property type="protein sequence ID" value="MED6152965.1"/>
    <property type="molecule type" value="Genomic_DNA"/>
</dbReference>
<keyword evidence="3" id="KW-1185">Reference proteome</keyword>
<protein>
    <recommendedName>
        <fullName evidence="1">Putative plant transposon protein domain-containing protein</fullName>
    </recommendedName>
</protein>
<dbReference type="Proteomes" id="UP001341840">
    <property type="component" value="Unassembled WGS sequence"/>
</dbReference>
<accession>A0ABU6TX16</accession>
<evidence type="ECO:0000259" key="1">
    <source>
        <dbReference type="Pfam" id="PF20167"/>
    </source>
</evidence>
<proteinExistence type="predicted"/>
<dbReference type="InterPro" id="IPR046796">
    <property type="entry name" value="Transposase_32_dom"/>
</dbReference>
<evidence type="ECO:0000313" key="2">
    <source>
        <dbReference type="EMBL" id="MED6152965.1"/>
    </source>
</evidence>
<evidence type="ECO:0000313" key="3">
    <source>
        <dbReference type="Proteomes" id="UP001341840"/>
    </source>
</evidence>
<dbReference type="Pfam" id="PF20167">
    <property type="entry name" value="Transposase_32"/>
    <property type="match status" value="1"/>
</dbReference>
<gene>
    <name evidence="2" type="ORF">PIB30_096999</name>
</gene>
<organism evidence="2 3">
    <name type="scientific">Stylosanthes scabra</name>
    <dbReference type="NCBI Taxonomy" id="79078"/>
    <lineage>
        <taxon>Eukaryota</taxon>
        <taxon>Viridiplantae</taxon>
        <taxon>Streptophyta</taxon>
        <taxon>Embryophyta</taxon>
        <taxon>Tracheophyta</taxon>
        <taxon>Spermatophyta</taxon>
        <taxon>Magnoliopsida</taxon>
        <taxon>eudicotyledons</taxon>
        <taxon>Gunneridae</taxon>
        <taxon>Pentapetalae</taxon>
        <taxon>rosids</taxon>
        <taxon>fabids</taxon>
        <taxon>Fabales</taxon>
        <taxon>Fabaceae</taxon>
        <taxon>Papilionoideae</taxon>
        <taxon>50 kb inversion clade</taxon>
        <taxon>dalbergioids sensu lato</taxon>
        <taxon>Dalbergieae</taxon>
        <taxon>Pterocarpus clade</taxon>
        <taxon>Stylosanthes</taxon>
    </lineage>
</organism>